<dbReference type="CDD" id="cd07989">
    <property type="entry name" value="LPLAT_AGPAT-like"/>
    <property type="match status" value="1"/>
</dbReference>
<dbReference type="AlphaFoldDB" id="A0A1I5GWV7"/>
<keyword evidence="8" id="KW-1133">Transmembrane helix</keyword>
<evidence type="ECO:0000259" key="9">
    <source>
        <dbReference type="SMART" id="SM00563"/>
    </source>
</evidence>
<evidence type="ECO:0000256" key="6">
    <source>
        <dbReference type="ARBA" id="ARBA00023315"/>
    </source>
</evidence>
<dbReference type="SUPFAM" id="SSF69593">
    <property type="entry name" value="Glycerol-3-phosphate (1)-acyltransferase"/>
    <property type="match status" value="1"/>
</dbReference>
<keyword evidence="8" id="KW-0472">Membrane</keyword>
<evidence type="ECO:0000256" key="4">
    <source>
        <dbReference type="ARBA" id="ARBA00022679"/>
    </source>
</evidence>
<dbReference type="EMBL" id="FOWD01000023">
    <property type="protein sequence ID" value="SFO40449.1"/>
    <property type="molecule type" value="Genomic_DNA"/>
</dbReference>
<evidence type="ECO:0000256" key="5">
    <source>
        <dbReference type="ARBA" id="ARBA00023098"/>
    </source>
</evidence>
<accession>A0A1I5GWV7</accession>
<keyword evidence="8" id="KW-0812">Transmembrane</keyword>
<keyword evidence="4 7" id="KW-0808">Transferase</keyword>
<dbReference type="RefSeq" id="WP_091687318.1">
    <property type="nucleotide sequence ID" value="NZ_BAABFM010000007.1"/>
</dbReference>
<evidence type="ECO:0000256" key="2">
    <source>
        <dbReference type="ARBA" id="ARBA00008655"/>
    </source>
</evidence>
<dbReference type="GO" id="GO:0003841">
    <property type="term" value="F:1-acylglycerol-3-phosphate O-acyltransferase activity"/>
    <property type="evidence" value="ECO:0007669"/>
    <property type="project" value="UniProtKB-UniRule"/>
</dbReference>
<comment type="catalytic activity">
    <reaction evidence="7">
        <text>a 1-acyl-sn-glycero-3-phosphate + an acyl-CoA = a 1,2-diacyl-sn-glycero-3-phosphate + CoA</text>
        <dbReference type="Rhea" id="RHEA:19709"/>
        <dbReference type="ChEBI" id="CHEBI:57287"/>
        <dbReference type="ChEBI" id="CHEBI:57970"/>
        <dbReference type="ChEBI" id="CHEBI:58342"/>
        <dbReference type="ChEBI" id="CHEBI:58608"/>
        <dbReference type="EC" id="2.3.1.51"/>
    </reaction>
</comment>
<sequence length="242" mass="27624">MRTIIIFLFILLFFIVSIPLFFIEYVIGKINPHLKVKSSQAIVVTILKGILVLGGVKKTVIGLENIPKDEAVLYVSNHRSFFDIVVAYATVPTLTGFVAKKEIGKVPFLRTWMRYLNCLFLDRDNIREGLKTILEGVELVKKGYSIYISPEGTRNHEKEMLPFKEGSLKIAEKSGCPIIPVSLSNTDEVFENHFPWVRKTHVVIEYGKPIYPKELTKEQQKRLGAYVQNVIRDTLLKNESLV</sequence>
<reference evidence="10 11" key="1">
    <citation type="submission" date="2016-10" db="EMBL/GenBank/DDBJ databases">
        <authorList>
            <person name="de Groot N.N."/>
        </authorList>
    </citation>
    <scope>NUCLEOTIDE SEQUENCE [LARGE SCALE GENOMIC DNA]</scope>
    <source>
        <strain evidence="10 11">DSM 1283</strain>
    </source>
</reference>
<evidence type="ECO:0000313" key="10">
    <source>
        <dbReference type="EMBL" id="SFO40449.1"/>
    </source>
</evidence>
<evidence type="ECO:0000256" key="1">
    <source>
        <dbReference type="ARBA" id="ARBA00005189"/>
    </source>
</evidence>
<evidence type="ECO:0000256" key="7">
    <source>
        <dbReference type="RuleBase" id="RU361267"/>
    </source>
</evidence>
<evidence type="ECO:0000256" key="3">
    <source>
        <dbReference type="ARBA" id="ARBA00022516"/>
    </source>
</evidence>
<keyword evidence="6 7" id="KW-0012">Acyltransferase</keyword>
<keyword evidence="11" id="KW-1185">Reference proteome</keyword>
<dbReference type="InterPro" id="IPR002123">
    <property type="entry name" value="Plipid/glycerol_acylTrfase"/>
</dbReference>
<dbReference type="GO" id="GO:0016020">
    <property type="term" value="C:membrane"/>
    <property type="evidence" value="ECO:0007669"/>
    <property type="project" value="InterPro"/>
</dbReference>
<dbReference type="OrthoDB" id="9803035at2"/>
<name>A0A1I5GWV7_9FIRM</name>
<dbReference type="GO" id="GO:0006654">
    <property type="term" value="P:phosphatidic acid biosynthetic process"/>
    <property type="evidence" value="ECO:0007669"/>
    <property type="project" value="TreeGrafter"/>
</dbReference>
<dbReference type="NCBIfam" id="TIGR00530">
    <property type="entry name" value="AGP_acyltrn"/>
    <property type="match status" value="1"/>
</dbReference>
<gene>
    <name evidence="10" type="ORF">SAMN04489757_12323</name>
</gene>
<keyword evidence="3 7" id="KW-0444">Lipid biosynthesis</keyword>
<dbReference type="PANTHER" id="PTHR10434">
    <property type="entry name" value="1-ACYL-SN-GLYCEROL-3-PHOSPHATE ACYLTRANSFERASE"/>
    <property type="match status" value="1"/>
</dbReference>
<dbReference type="PANTHER" id="PTHR10434:SF64">
    <property type="entry name" value="1-ACYL-SN-GLYCEROL-3-PHOSPHATE ACYLTRANSFERASE-RELATED"/>
    <property type="match status" value="1"/>
</dbReference>
<dbReference type="InterPro" id="IPR004552">
    <property type="entry name" value="AGP_acyltrans"/>
</dbReference>
<dbReference type="SMART" id="SM00563">
    <property type="entry name" value="PlsC"/>
    <property type="match status" value="1"/>
</dbReference>
<keyword evidence="7" id="KW-1208">Phospholipid metabolism</keyword>
<feature type="domain" description="Phospholipid/glycerol acyltransferase" evidence="9">
    <location>
        <begin position="72"/>
        <end position="186"/>
    </location>
</feature>
<comment type="domain">
    <text evidence="7">The HXXXXD motif is essential for acyltransferase activity and may constitute the binding site for the phosphate moiety of the glycerol-3-phosphate.</text>
</comment>
<keyword evidence="7" id="KW-0594">Phospholipid biosynthesis</keyword>
<feature type="transmembrane region" description="Helical" evidence="8">
    <location>
        <begin position="6"/>
        <end position="27"/>
    </location>
</feature>
<dbReference type="EC" id="2.3.1.51" evidence="7"/>
<dbReference type="Proteomes" id="UP000198806">
    <property type="component" value="Unassembled WGS sequence"/>
</dbReference>
<evidence type="ECO:0000313" key="11">
    <source>
        <dbReference type="Proteomes" id="UP000198806"/>
    </source>
</evidence>
<organism evidence="10 11">
    <name type="scientific">Anaerocolumna aminovalerica</name>
    <dbReference type="NCBI Taxonomy" id="1527"/>
    <lineage>
        <taxon>Bacteria</taxon>
        <taxon>Bacillati</taxon>
        <taxon>Bacillota</taxon>
        <taxon>Clostridia</taxon>
        <taxon>Lachnospirales</taxon>
        <taxon>Lachnospiraceae</taxon>
        <taxon>Anaerocolumna</taxon>
    </lineage>
</organism>
<comment type="similarity">
    <text evidence="2 7">Belongs to the 1-acyl-sn-glycerol-3-phosphate acyltransferase family.</text>
</comment>
<protein>
    <recommendedName>
        <fullName evidence="7">1-acyl-sn-glycerol-3-phosphate acyltransferase</fullName>
        <ecNumber evidence="7">2.3.1.51</ecNumber>
    </recommendedName>
</protein>
<evidence type="ECO:0000256" key="8">
    <source>
        <dbReference type="SAM" id="Phobius"/>
    </source>
</evidence>
<keyword evidence="5 7" id="KW-0443">Lipid metabolism</keyword>
<proteinExistence type="inferred from homology"/>
<dbReference type="Pfam" id="PF01553">
    <property type="entry name" value="Acyltransferase"/>
    <property type="match status" value="1"/>
</dbReference>
<comment type="pathway">
    <text evidence="1">Lipid metabolism.</text>
</comment>
<dbReference type="STRING" id="1527.SAMN04489757_12323"/>